<keyword evidence="1" id="KW-0812">Transmembrane</keyword>
<dbReference type="GeneID" id="92367432"/>
<sequence>MMQWSSLFYPIEEELVFNNRGEVEHFKKYIYYLISIHTIFGIFNIVNENKLTIGVIEITCMAIFGLATVLNTIPILYLIYSVISCLSCLVHLRYIRLSYFEFSDIYNIINICAVITSCCCALLSIEIYFLFADYIYNLSSLGLYYFDYDDELVQHINQSNENLVDEEFKPQSDIENLYLDSNNKQECIKSYIPFEGKYSML</sequence>
<comment type="caution">
    <text evidence="2">The sequence shown here is derived from an EMBL/GenBank/DDBJ whole genome shotgun (WGS) entry which is preliminary data.</text>
</comment>
<feature type="transmembrane region" description="Helical" evidence="1">
    <location>
        <begin position="75"/>
        <end position="95"/>
    </location>
</feature>
<dbReference type="RefSeq" id="XP_067066725.1">
    <property type="nucleotide sequence ID" value="XM_067213474.1"/>
</dbReference>
<proteinExistence type="predicted"/>
<feature type="transmembrane region" description="Helical" evidence="1">
    <location>
        <begin position="107"/>
        <end position="131"/>
    </location>
</feature>
<evidence type="ECO:0000313" key="2">
    <source>
        <dbReference type="EMBL" id="OII71535.1"/>
    </source>
</evidence>
<accession>A0A1J4MC21</accession>
<protein>
    <submittedName>
        <fullName evidence="2">Uncharacterized protein</fullName>
    </submittedName>
</protein>
<organism evidence="2 3">
    <name type="scientific">Cryptosporidium andersoni</name>
    <dbReference type="NCBI Taxonomy" id="117008"/>
    <lineage>
        <taxon>Eukaryota</taxon>
        <taxon>Sar</taxon>
        <taxon>Alveolata</taxon>
        <taxon>Apicomplexa</taxon>
        <taxon>Conoidasida</taxon>
        <taxon>Coccidia</taxon>
        <taxon>Eucoccidiorida</taxon>
        <taxon>Eimeriorina</taxon>
        <taxon>Cryptosporidiidae</taxon>
        <taxon>Cryptosporidium</taxon>
    </lineage>
</organism>
<keyword evidence="1" id="KW-1133">Transmembrane helix</keyword>
<evidence type="ECO:0000256" key="1">
    <source>
        <dbReference type="SAM" id="Phobius"/>
    </source>
</evidence>
<keyword evidence="3" id="KW-1185">Reference proteome</keyword>
<dbReference type="VEuPathDB" id="CryptoDB:cand_032480"/>
<gene>
    <name evidence="2" type="ORF">cand_032480</name>
</gene>
<dbReference type="Proteomes" id="UP000186804">
    <property type="component" value="Unassembled WGS sequence"/>
</dbReference>
<dbReference type="OrthoDB" id="10275065at2759"/>
<keyword evidence="1" id="KW-0472">Membrane</keyword>
<dbReference type="EMBL" id="LRBS01000121">
    <property type="protein sequence ID" value="OII71535.1"/>
    <property type="molecule type" value="Genomic_DNA"/>
</dbReference>
<name>A0A1J4MC21_9CRYT</name>
<feature type="transmembrane region" description="Helical" evidence="1">
    <location>
        <begin position="51"/>
        <end position="69"/>
    </location>
</feature>
<evidence type="ECO:0000313" key="3">
    <source>
        <dbReference type="Proteomes" id="UP000186804"/>
    </source>
</evidence>
<feature type="transmembrane region" description="Helical" evidence="1">
    <location>
        <begin position="29"/>
        <end position="46"/>
    </location>
</feature>
<dbReference type="AlphaFoldDB" id="A0A1J4MC21"/>
<reference evidence="2 3" key="1">
    <citation type="submission" date="2016-10" db="EMBL/GenBank/DDBJ databases">
        <title>Reductive evolution of mitochondrial metabolism and differential evolution of invasion-related proteins in Cryptosporidium.</title>
        <authorList>
            <person name="Liu S."/>
            <person name="Roellig D.M."/>
            <person name="Guo Y."/>
            <person name="Li N."/>
            <person name="Frace M.A."/>
            <person name="Tang K."/>
            <person name="Zhang L."/>
            <person name="Feng Y."/>
            <person name="Xiao L."/>
        </authorList>
    </citation>
    <scope>NUCLEOTIDE SEQUENCE [LARGE SCALE GENOMIC DNA]</scope>
    <source>
        <strain evidence="2">30847</strain>
    </source>
</reference>